<dbReference type="InterPro" id="IPR036611">
    <property type="entry name" value="Trigger_fac_ribosome-bd_sf"/>
</dbReference>
<dbReference type="SUPFAM" id="SSF109998">
    <property type="entry name" value="Triger factor/SurA peptide-binding domain-like"/>
    <property type="match status" value="1"/>
</dbReference>
<evidence type="ECO:0000256" key="3">
    <source>
        <dbReference type="ARBA" id="ARBA00005464"/>
    </source>
</evidence>
<evidence type="ECO:0000313" key="14">
    <source>
        <dbReference type="Proteomes" id="UP000242592"/>
    </source>
</evidence>
<evidence type="ECO:0000259" key="12">
    <source>
        <dbReference type="Pfam" id="PF05698"/>
    </source>
</evidence>
<evidence type="ECO:0000256" key="5">
    <source>
        <dbReference type="ARBA" id="ARBA00016902"/>
    </source>
</evidence>
<dbReference type="GO" id="GO:0005737">
    <property type="term" value="C:cytoplasm"/>
    <property type="evidence" value="ECO:0007669"/>
    <property type="project" value="UniProtKB-SubCell"/>
</dbReference>
<comment type="subcellular location">
    <subcellularLocation>
        <location evidence="2">Cytoplasm</location>
    </subcellularLocation>
</comment>
<evidence type="ECO:0000256" key="2">
    <source>
        <dbReference type="ARBA" id="ARBA00004496"/>
    </source>
</evidence>
<evidence type="ECO:0000256" key="1">
    <source>
        <dbReference type="ARBA" id="ARBA00000971"/>
    </source>
</evidence>
<organism evidence="13 14">
    <name type="scientific">Thermosipho atlanticus DSM 15807</name>
    <dbReference type="NCBI Taxonomy" id="1123380"/>
    <lineage>
        <taxon>Bacteria</taxon>
        <taxon>Thermotogati</taxon>
        <taxon>Thermotogota</taxon>
        <taxon>Thermotogae</taxon>
        <taxon>Thermotogales</taxon>
        <taxon>Fervidobacteriaceae</taxon>
        <taxon>Thermosipho</taxon>
    </lineage>
</organism>
<dbReference type="EC" id="5.2.1.8" evidence="4"/>
<dbReference type="InterPro" id="IPR008881">
    <property type="entry name" value="Trigger_fac_ribosome-bd_bac"/>
</dbReference>
<dbReference type="InterPro" id="IPR027304">
    <property type="entry name" value="Trigger_fact/SurA_dom_sf"/>
</dbReference>
<dbReference type="AlphaFoldDB" id="A0A1M5TGC1"/>
<dbReference type="InterPro" id="IPR036953">
    <property type="entry name" value="GreA/GreB_C_sf"/>
</dbReference>
<evidence type="ECO:0000256" key="10">
    <source>
        <dbReference type="ARBA" id="ARBA00029986"/>
    </source>
</evidence>
<dbReference type="GO" id="GO:0032784">
    <property type="term" value="P:regulation of DNA-templated transcription elongation"/>
    <property type="evidence" value="ECO:0007669"/>
    <property type="project" value="InterPro"/>
</dbReference>
<dbReference type="InterPro" id="IPR005215">
    <property type="entry name" value="Trig_fac"/>
</dbReference>
<proteinExistence type="inferred from homology"/>
<sequence>MEIKEVSVEKNIVTKEYLFNKSEIESAEKKVLTELNRKYTVEGFRKGKVPLSVFKIRFGKDFYDVFVFEKLVDLIYDSVKNEPNLLLIPEIVSKEVSKEEAKIIVNLHKKPVANVDFGKIKVKIADKEEILENYVEIRMKSLQDEHAVIEPKEDPAEYDDLVRVKITVTNVETGKVLIDGNEDEFVLYKEDERPIIRNLVGHKKGEIVEFDREFEKEDKENNLKYHYKIEILEVYKRNLPEITDDFVKTTLTEMHLETVEQLKEKFREEGEKIYNREVKSSVREQILAALPKATDLFISDKTIDYAVRLVVANMKEENKYNDFVKKYETEEKAIENLKEYYVTELKKETAIEKIAKENNIEKKASDQELEKYAELLAPYWGISIERAKVIVKEKPEVRAEVENMIFVDKVLDKISEFVEKETVYINREGEENEKE</sequence>
<evidence type="ECO:0000256" key="7">
    <source>
        <dbReference type="ARBA" id="ARBA00023110"/>
    </source>
</evidence>
<dbReference type="GO" id="GO:0006457">
    <property type="term" value="P:protein folding"/>
    <property type="evidence" value="ECO:0007669"/>
    <property type="project" value="InterPro"/>
</dbReference>
<dbReference type="Gene3D" id="3.30.70.1050">
    <property type="entry name" value="Trigger factor ribosome-binding domain"/>
    <property type="match status" value="1"/>
</dbReference>
<dbReference type="STRING" id="1123380.SAMN02745199_1290"/>
<dbReference type="SUPFAM" id="SSF102735">
    <property type="entry name" value="Trigger factor ribosome-binding domain"/>
    <property type="match status" value="1"/>
</dbReference>
<dbReference type="InterPro" id="IPR037041">
    <property type="entry name" value="Trigger_fac_C_sf"/>
</dbReference>
<dbReference type="GO" id="GO:0015031">
    <property type="term" value="P:protein transport"/>
    <property type="evidence" value="ECO:0007669"/>
    <property type="project" value="InterPro"/>
</dbReference>
<dbReference type="GO" id="GO:0003755">
    <property type="term" value="F:peptidyl-prolyl cis-trans isomerase activity"/>
    <property type="evidence" value="ECO:0007669"/>
    <property type="project" value="UniProtKB-KW"/>
</dbReference>
<keyword evidence="6" id="KW-0963">Cytoplasm</keyword>
<evidence type="ECO:0000256" key="8">
    <source>
        <dbReference type="ARBA" id="ARBA00023186"/>
    </source>
</evidence>
<dbReference type="Proteomes" id="UP000242592">
    <property type="component" value="Unassembled WGS sequence"/>
</dbReference>
<dbReference type="EMBL" id="FQXN01000005">
    <property type="protein sequence ID" value="SHH49700.1"/>
    <property type="molecule type" value="Genomic_DNA"/>
</dbReference>
<comment type="catalytic activity">
    <reaction evidence="1">
        <text>[protein]-peptidylproline (omega=180) = [protein]-peptidylproline (omega=0)</text>
        <dbReference type="Rhea" id="RHEA:16237"/>
        <dbReference type="Rhea" id="RHEA-COMP:10747"/>
        <dbReference type="Rhea" id="RHEA-COMP:10748"/>
        <dbReference type="ChEBI" id="CHEBI:83833"/>
        <dbReference type="ChEBI" id="CHEBI:83834"/>
        <dbReference type="EC" id="5.2.1.8"/>
    </reaction>
</comment>
<dbReference type="OrthoDB" id="9767721at2"/>
<dbReference type="GO" id="GO:0003677">
    <property type="term" value="F:DNA binding"/>
    <property type="evidence" value="ECO:0007669"/>
    <property type="project" value="InterPro"/>
</dbReference>
<gene>
    <name evidence="13" type="ORF">SAMN02745199_1290</name>
</gene>
<dbReference type="Gene3D" id="1.10.3120.10">
    <property type="entry name" value="Trigger factor, C-terminal domain"/>
    <property type="match status" value="1"/>
</dbReference>
<dbReference type="Pfam" id="PF05698">
    <property type="entry name" value="Trigger_C"/>
    <property type="match status" value="1"/>
</dbReference>
<protein>
    <recommendedName>
        <fullName evidence="5">Trigger factor</fullName>
        <ecNumber evidence="4">5.2.1.8</ecNumber>
    </recommendedName>
    <alternativeName>
        <fullName evidence="10">PPIase</fullName>
    </alternativeName>
</protein>
<dbReference type="SUPFAM" id="SSF54534">
    <property type="entry name" value="FKBP-like"/>
    <property type="match status" value="1"/>
</dbReference>
<name>A0A1M5TGC1_9BACT</name>
<keyword evidence="9" id="KW-0413">Isomerase</keyword>
<keyword evidence="14" id="KW-1185">Reference proteome</keyword>
<dbReference type="Pfam" id="PF05697">
    <property type="entry name" value="Trigger_N"/>
    <property type="match status" value="1"/>
</dbReference>
<keyword evidence="8" id="KW-0143">Chaperone</keyword>
<reference evidence="14" key="1">
    <citation type="submission" date="2016-11" db="EMBL/GenBank/DDBJ databases">
        <authorList>
            <person name="Varghese N."/>
            <person name="Submissions S."/>
        </authorList>
    </citation>
    <scope>NUCLEOTIDE SEQUENCE [LARGE SCALE GENOMIC DNA]</scope>
    <source>
        <strain evidence="14">DSM 15807</strain>
    </source>
</reference>
<evidence type="ECO:0000256" key="9">
    <source>
        <dbReference type="ARBA" id="ARBA00023235"/>
    </source>
</evidence>
<dbReference type="RefSeq" id="WP_073073358.1">
    <property type="nucleotide sequence ID" value="NZ_FQXN01000005.1"/>
</dbReference>
<dbReference type="PIRSF" id="PIRSF003095">
    <property type="entry name" value="Trigger_factor"/>
    <property type="match status" value="1"/>
</dbReference>
<accession>A0A1M5TGC1</accession>
<keyword evidence="7" id="KW-0697">Rotamase</keyword>
<evidence type="ECO:0000259" key="11">
    <source>
        <dbReference type="Pfam" id="PF05697"/>
    </source>
</evidence>
<dbReference type="Gene3D" id="3.10.50.30">
    <property type="entry name" value="Transcription elongation factor, GreA/GreB, C-terminal domain"/>
    <property type="match status" value="1"/>
</dbReference>
<evidence type="ECO:0000313" key="13">
    <source>
        <dbReference type="EMBL" id="SHH49700.1"/>
    </source>
</evidence>
<feature type="domain" description="Trigger factor ribosome-binding bacterial" evidence="11">
    <location>
        <begin position="1"/>
        <end position="140"/>
    </location>
</feature>
<evidence type="ECO:0000256" key="6">
    <source>
        <dbReference type="ARBA" id="ARBA00022490"/>
    </source>
</evidence>
<dbReference type="InterPro" id="IPR008880">
    <property type="entry name" value="Trigger_fac_C"/>
</dbReference>
<comment type="similarity">
    <text evidence="3">Belongs to the FKBP-type PPIase family. Tig subfamily.</text>
</comment>
<evidence type="ECO:0000256" key="4">
    <source>
        <dbReference type="ARBA" id="ARBA00013194"/>
    </source>
</evidence>
<feature type="domain" description="Trigger factor C-terminal" evidence="12">
    <location>
        <begin position="258"/>
        <end position="415"/>
    </location>
</feature>